<comment type="caution">
    <text evidence="3">The sequence shown here is derived from an EMBL/GenBank/DDBJ whole genome shotgun (WGS) entry which is preliminary data.</text>
</comment>
<sequence length="154" mass="16392">MSDATPADLPETLAGIREDFVALSVADRLQLLLEFANDLPDLPARYADHPELLEPVPECQAPIAFFTEVTPDDEGTPRVQFFASAPPSAPTSRGFAGILAEGLANLTPEQVAAVPGDYPMTLGLAEAVSALRLRGMSALLARAKAQVEQHSRAR</sequence>
<feature type="domain" description="Fe-S metabolism associated" evidence="2">
    <location>
        <begin position="19"/>
        <end position="145"/>
    </location>
</feature>
<keyword evidence="4" id="KW-1185">Reference proteome</keyword>
<name>A0A2A9CZW5_9MICO</name>
<dbReference type="PANTHER" id="PTHR43597">
    <property type="entry name" value="SULFUR ACCEPTOR PROTEIN CSDE"/>
    <property type="match status" value="1"/>
</dbReference>
<dbReference type="RefSeq" id="WP_098469025.1">
    <property type="nucleotide sequence ID" value="NZ_PDJD01000001.1"/>
</dbReference>
<evidence type="ECO:0000259" key="2">
    <source>
        <dbReference type="Pfam" id="PF02657"/>
    </source>
</evidence>
<reference evidence="3 4" key="1">
    <citation type="submission" date="2017-10" db="EMBL/GenBank/DDBJ databases">
        <title>Sequencing the genomes of 1000 actinobacteria strains.</title>
        <authorList>
            <person name="Klenk H.-P."/>
        </authorList>
    </citation>
    <scope>NUCLEOTIDE SEQUENCE [LARGE SCALE GENOMIC DNA]</scope>
    <source>
        <strain evidence="3 4">DSM 21801</strain>
    </source>
</reference>
<dbReference type="InterPro" id="IPR003808">
    <property type="entry name" value="Fe-S_metab-assoc_dom"/>
</dbReference>
<dbReference type="Proteomes" id="UP000224915">
    <property type="component" value="Unassembled WGS sequence"/>
</dbReference>
<dbReference type="EMBL" id="PDJD01000001">
    <property type="protein sequence ID" value="PFG19977.1"/>
    <property type="molecule type" value="Genomic_DNA"/>
</dbReference>
<dbReference type="Gene3D" id="3.90.1010.10">
    <property type="match status" value="1"/>
</dbReference>
<evidence type="ECO:0000313" key="4">
    <source>
        <dbReference type="Proteomes" id="UP000224915"/>
    </source>
</evidence>
<gene>
    <name evidence="3" type="ORF">ATL40_1557</name>
</gene>
<evidence type="ECO:0000256" key="1">
    <source>
        <dbReference type="ARBA" id="ARBA00010282"/>
    </source>
</evidence>
<organism evidence="3 4">
    <name type="scientific">Serinibacter salmoneus</name>
    <dbReference type="NCBI Taxonomy" id="556530"/>
    <lineage>
        <taxon>Bacteria</taxon>
        <taxon>Bacillati</taxon>
        <taxon>Actinomycetota</taxon>
        <taxon>Actinomycetes</taxon>
        <taxon>Micrococcales</taxon>
        <taxon>Beutenbergiaceae</taxon>
        <taxon>Serinibacter</taxon>
    </lineage>
</organism>
<evidence type="ECO:0000313" key="3">
    <source>
        <dbReference type="EMBL" id="PFG19977.1"/>
    </source>
</evidence>
<comment type="similarity">
    <text evidence="1">Belongs to the SufE family.</text>
</comment>
<proteinExistence type="inferred from homology"/>
<dbReference type="PANTHER" id="PTHR43597:SF5">
    <property type="entry name" value="SUFE-LIKE PROTEIN 2, CHLOROPLASTIC"/>
    <property type="match status" value="1"/>
</dbReference>
<dbReference type="AlphaFoldDB" id="A0A2A9CZW5"/>
<protein>
    <submittedName>
        <fullName evidence="3">Cysteine desulfuration protein SufE</fullName>
    </submittedName>
</protein>
<accession>A0A2A9CZW5</accession>
<dbReference type="Pfam" id="PF02657">
    <property type="entry name" value="SufE"/>
    <property type="match status" value="1"/>
</dbReference>
<dbReference type="OrthoDB" id="9806335at2"/>
<dbReference type="SUPFAM" id="SSF82649">
    <property type="entry name" value="SufE/NifU"/>
    <property type="match status" value="1"/>
</dbReference>